<dbReference type="RefSeq" id="WP_188779213.1">
    <property type="nucleotide sequence ID" value="NZ_BMKQ01000001.1"/>
</dbReference>
<evidence type="ECO:0000259" key="1">
    <source>
        <dbReference type="Pfam" id="PF02541"/>
    </source>
</evidence>
<dbReference type="PANTHER" id="PTHR30005">
    <property type="entry name" value="EXOPOLYPHOSPHATASE"/>
    <property type="match status" value="1"/>
</dbReference>
<protein>
    <submittedName>
        <fullName evidence="2">Hydrolase</fullName>
    </submittedName>
</protein>
<dbReference type="GO" id="GO:0016462">
    <property type="term" value="F:pyrophosphatase activity"/>
    <property type="evidence" value="ECO:0007669"/>
    <property type="project" value="TreeGrafter"/>
</dbReference>
<dbReference type="AlphaFoldDB" id="A0A917BGE0"/>
<keyword evidence="2" id="KW-0378">Hydrolase</keyword>
<name>A0A917BGE0_9ACTN</name>
<dbReference type="EMBL" id="BMKQ01000001">
    <property type="protein sequence ID" value="GGF42153.1"/>
    <property type="molecule type" value="Genomic_DNA"/>
</dbReference>
<dbReference type="Pfam" id="PF02541">
    <property type="entry name" value="Ppx-GppA"/>
    <property type="match status" value="1"/>
</dbReference>
<accession>A0A917BGE0</accession>
<dbReference type="SUPFAM" id="SSF53067">
    <property type="entry name" value="Actin-like ATPase domain"/>
    <property type="match status" value="2"/>
</dbReference>
<dbReference type="PANTHER" id="PTHR30005:SF13">
    <property type="entry name" value="EXOPOLYPHOSPHATASE 2"/>
    <property type="match status" value="1"/>
</dbReference>
<dbReference type="Gene3D" id="3.30.420.40">
    <property type="match status" value="1"/>
</dbReference>
<proteinExistence type="predicted"/>
<gene>
    <name evidence="2" type="ORF">GCM10011519_14980</name>
</gene>
<evidence type="ECO:0000313" key="3">
    <source>
        <dbReference type="Proteomes" id="UP000649179"/>
    </source>
</evidence>
<organism evidence="2 3">
    <name type="scientific">Marmoricola endophyticus</name>
    <dbReference type="NCBI Taxonomy" id="2040280"/>
    <lineage>
        <taxon>Bacteria</taxon>
        <taxon>Bacillati</taxon>
        <taxon>Actinomycetota</taxon>
        <taxon>Actinomycetes</taxon>
        <taxon>Propionibacteriales</taxon>
        <taxon>Nocardioidaceae</taxon>
        <taxon>Marmoricola</taxon>
    </lineage>
</organism>
<dbReference type="CDD" id="cd24054">
    <property type="entry name" value="ASKHA_NBD_AaPPX-GppA_MtPPX2-like"/>
    <property type="match status" value="1"/>
</dbReference>
<comment type="caution">
    <text evidence="2">The sequence shown here is derived from an EMBL/GenBank/DDBJ whole genome shotgun (WGS) entry which is preliminary data.</text>
</comment>
<sequence length="310" mass="32790">MRVAAIDCGTNTIKLLVAELDPDAHGTPEVELVRDMRMVRLGEGVDRTGRIGDAALERVLAAVEEYAAIIAEHSVPPERVRFCATSAARDADNAEAFSDGVAQRLGVRPEVLAGEEEARLSYAGATRSLAAGLEAPYLVLDIGGGSTELILGTADGEVLEAHSLDIGSVRLTERHLAQDPPTEEQVEAAVADIDLALDSCRVDPGDAAAVIGVAGTITTTAAMVLDLDHYDRTILHHSVIGTAAVQGALSQLLTMSVEQRRELPFMHPGRADVISAGVLILDRVLRRSRVASLLVSEADILDGIAWSLVE</sequence>
<feature type="domain" description="Ppx/GppA phosphatase N-terminal" evidence="1">
    <location>
        <begin position="32"/>
        <end position="304"/>
    </location>
</feature>
<dbReference type="InterPro" id="IPR050273">
    <property type="entry name" value="GppA/Ppx_hydrolase"/>
</dbReference>
<dbReference type="Gene3D" id="3.30.420.150">
    <property type="entry name" value="Exopolyphosphatase. Domain 2"/>
    <property type="match status" value="1"/>
</dbReference>
<reference evidence="2" key="1">
    <citation type="journal article" date="2014" name="Int. J. Syst. Evol. Microbiol.">
        <title>Complete genome sequence of Corynebacterium casei LMG S-19264T (=DSM 44701T), isolated from a smear-ripened cheese.</title>
        <authorList>
            <consortium name="US DOE Joint Genome Institute (JGI-PGF)"/>
            <person name="Walter F."/>
            <person name="Albersmeier A."/>
            <person name="Kalinowski J."/>
            <person name="Ruckert C."/>
        </authorList>
    </citation>
    <scope>NUCLEOTIDE SEQUENCE</scope>
    <source>
        <strain evidence="2">CGMCC 1.16067</strain>
    </source>
</reference>
<reference evidence="2" key="2">
    <citation type="submission" date="2020-09" db="EMBL/GenBank/DDBJ databases">
        <authorList>
            <person name="Sun Q."/>
            <person name="Zhou Y."/>
        </authorList>
    </citation>
    <scope>NUCLEOTIDE SEQUENCE</scope>
    <source>
        <strain evidence="2">CGMCC 1.16067</strain>
    </source>
</reference>
<dbReference type="InterPro" id="IPR003695">
    <property type="entry name" value="Ppx_GppA_N"/>
</dbReference>
<keyword evidence="3" id="KW-1185">Reference proteome</keyword>
<dbReference type="Proteomes" id="UP000649179">
    <property type="component" value="Unassembled WGS sequence"/>
</dbReference>
<evidence type="ECO:0000313" key="2">
    <source>
        <dbReference type="EMBL" id="GGF42153.1"/>
    </source>
</evidence>
<dbReference type="InterPro" id="IPR043129">
    <property type="entry name" value="ATPase_NBD"/>
</dbReference>